<accession>A0A811LMQ6</accession>
<evidence type="ECO:0000313" key="3">
    <source>
        <dbReference type="Proteomes" id="UP000614601"/>
    </source>
</evidence>
<reference evidence="2" key="1">
    <citation type="submission" date="2020-09" db="EMBL/GenBank/DDBJ databases">
        <authorList>
            <person name="Kikuchi T."/>
        </authorList>
    </citation>
    <scope>NUCLEOTIDE SEQUENCE</scope>
    <source>
        <strain evidence="2">SH1</strain>
    </source>
</reference>
<evidence type="ECO:0000256" key="1">
    <source>
        <dbReference type="SAM" id="MobiDB-lite"/>
    </source>
</evidence>
<dbReference type="Proteomes" id="UP000614601">
    <property type="component" value="Unassembled WGS sequence"/>
</dbReference>
<feature type="region of interest" description="Disordered" evidence="1">
    <location>
        <begin position="303"/>
        <end position="378"/>
    </location>
</feature>
<gene>
    <name evidence="2" type="ORF">BOKJ2_LOCUS12998</name>
</gene>
<evidence type="ECO:0000313" key="2">
    <source>
        <dbReference type="EMBL" id="CAD5228939.1"/>
    </source>
</evidence>
<keyword evidence="3" id="KW-1185">Reference proteome</keyword>
<dbReference type="Gene3D" id="3.30.900.10">
    <property type="entry name" value="HORMA domain"/>
    <property type="match status" value="1"/>
</dbReference>
<protein>
    <recommendedName>
        <fullName evidence="4">Autophagy-related protein 13</fullName>
    </recommendedName>
</protein>
<dbReference type="Proteomes" id="UP000783686">
    <property type="component" value="Unassembled WGS sequence"/>
</dbReference>
<name>A0A811LMQ6_9BILA</name>
<dbReference type="AlphaFoldDB" id="A0A811LMQ6"/>
<organism evidence="2 3">
    <name type="scientific">Bursaphelenchus okinawaensis</name>
    <dbReference type="NCBI Taxonomy" id="465554"/>
    <lineage>
        <taxon>Eukaryota</taxon>
        <taxon>Metazoa</taxon>
        <taxon>Ecdysozoa</taxon>
        <taxon>Nematoda</taxon>
        <taxon>Chromadorea</taxon>
        <taxon>Rhabditida</taxon>
        <taxon>Tylenchina</taxon>
        <taxon>Tylenchomorpha</taxon>
        <taxon>Aphelenchoidea</taxon>
        <taxon>Aphelenchoididae</taxon>
        <taxon>Bursaphelenchus</taxon>
    </lineage>
</organism>
<feature type="compositionally biased region" description="Low complexity" evidence="1">
    <location>
        <begin position="353"/>
        <end position="375"/>
    </location>
</feature>
<dbReference type="EMBL" id="CAJFCW020000006">
    <property type="protein sequence ID" value="CAG9125315.1"/>
    <property type="molecule type" value="Genomic_DNA"/>
</dbReference>
<sequence length="474" mass="53009">MSRRDSKVNEANEFQKFMRFFCVRFVQAVVHSRMDVPLDQPCIPDPDNIEWFNFKQDEFGEVSAYLKTTCKKYPPQIPALTVEFFLHTAGGDNLPLEAWVVRVLQMEVDENVNIYSNFYHQLGTLLKSVCAAARVTPTARHYVKNQSDKTYVLCYRVSDTEPDVELLGPERKSMTLGNYPSPFGAVQLDFHYRTKMELSLPPYMEDSNYNNVQDDKGGIFVKASIPINKPFEPKQRLVLSSDSKPKAKNWFNPLTDELPFIGDMSRPRNPSASSGGSEGIPAIYQNLPAELLAAMPQEIKARVSESELAPNSLDSQKSQKKEFPFSSLARSTDSGDNTSVKAKDLNASNDLQSITSSSSGSKQYDSGASSSASSSLRDMVRNKQRIQDELFGFIDEDEDYSIPSTSSPSTVLPPIATDVDGFGDDLNIFVKEMSSAPSSIKSFDMEDMNLIDKQIEHFKGKTSVLDNFVQSMKV</sequence>
<dbReference type="InterPro" id="IPR036570">
    <property type="entry name" value="HORMA_dom_sf"/>
</dbReference>
<dbReference type="EMBL" id="CAJFDH010000006">
    <property type="protein sequence ID" value="CAD5228939.1"/>
    <property type="molecule type" value="Genomic_DNA"/>
</dbReference>
<evidence type="ECO:0008006" key="4">
    <source>
        <dbReference type="Google" id="ProtNLM"/>
    </source>
</evidence>
<feature type="region of interest" description="Disordered" evidence="1">
    <location>
        <begin position="259"/>
        <end position="280"/>
    </location>
</feature>
<proteinExistence type="predicted"/>
<comment type="caution">
    <text evidence="2">The sequence shown here is derived from an EMBL/GenBank/DDBJ whole genome shotgun (WGS) entry which is preliminary data.</text>
</comment>
<dbReference type="OrthoDB" id="70161at2759"/>
<feature type="compositionally biased region" description="Polar residues" evidence="1">
    <location>
        <begin position="328"/>
        <end position="352"/>
    </location>
</feature>